<dbReference type="OrthoDB" id="3699469at2"/>
<sequence length="145" mass="15820">MTAWLDQVCAGEKAIHTRGTAVSKAPKFTPDRPPVEADRAAVVTALTELREMFAQSKTIFDGIGPSPFPLGDELVAANRRDLGAFMTRLDEVLDNARKVPVEQLTGPAEFVTKDVVFWDPSGPKLPDLIKAEPVLDEVYDQAPNC</sequence>
<comment type="caution">
    <text evidence="1">The sequence shown here is derived from an EMBL/GenBank/DDBJ whole genome shotgun (WGS) entry which is preliminary data.</text>
</comment>
<reference evidence="1 2" key="1">
    <citation type="submission" date="2015-02" db="EMBL/GenBank/DDBJ databases">
        <authorList>
            <person name="Ju K.-S."/>
            <person name="Doroghazi J.R."/>
            <person name="Metcalf W."/>
        </authorList>
    </citation>
    <scope>NUCLEOTIDE SEQUENCE [LARGE SCALE GENOMIC DNA]</scope>
    <source>
        <strain evidence="1 2">NRRL B-16140</strain>
    </source>
</reference>
<protein>
    <submittedName>
        <fullName evidence="1">Uncharacterized protein</fullName>
    </submittedName>
</protein>
<dbReference type="Proteomes" id="UP000033393">
    <property type="component" value="Unassembled WGS sequence"/>
</dbReference>
<evidence type="ECO:0000313" key="2">
    <source>
        <dbReference type="Proteomes" id="UP000033393"/>
    </source>
</evidence>
<organism evidence="1 2">
    <name type="scientific">Lentzea aerocolonigenes</name>
    <name type="common">Lechevalieria aerocolonigenes</name>
    <name type="synonym">Saccharothrix aerocolonigenes</name>
    <dbReference type="NCBI Taxonomy" id="68170"/>
    <lineage>
        <taxon>Bacteria</taxon>
        <taxon>Bacillati</taxon>
        <taxon>Actinomycetota</taxon>
        <taxon>Actinomycetes</taxon>
        <taxon>Pseudonocardiales</taxon>
        <taxon>Pseudonocardiaceae</taxon>
        <taxon>Lentzea</taxon>
    </lineage>
</organism>
<name>A0A0F0H219_LENAE</name>
<evidence type="ECO:0000313" key="1">
    <source>
        <dbReference type="EMBL" id="KJK49794.1"/>
    </source>
</evidence>
<gene>
    <name evidence="1" type="ORF">UK23_12960</name>
</gene>
<proteinExistence type="predicted"/>
<dbReference type="PATRIC" id="fig|68170.10.peg.2171"/>
<accession>A0A0F0H219</accession>
<dbReference type="AlphaFoldDB" id="A0A0F0H219"/>
<dbReference type="EMBL" id="JYJG01000072">
    <property type="protein sequence ID" value="KJK49794.1"/>
    <property type="molecule type" value="Genomic_DNA"/>
</dbReference>
<keyword evidence="2" id="KW-1185">Reference proteome</keyword>